<dbReference type="InterPro" id="IPR036397">
    <property type="entry name" value="RNaseH_sf"/>
</dbReference>
<name>A0A0A9FY82_ARUDO</name>
<dbReference type="Gene3D" id="1.10.340.70">
    <property type="match status" value="1"/>
</dbReference>
<accession>A0A0A9FY82</accession>
<organism evidence="2">
    <name type="scientific">Arundo donax</name>
    <name type="common">Giant reed</name>
    <name type="synonym">Donax arundinaceus</name>
    <dbReference type="NCBI Taxonomy" id="35708"/>
    <lineage>
        <taxon>Eukaryota</taxon>
        <taxon>Viridiplantae</taxon>
        <taxon>Streptophyta</taxon>
        <taxon>Embryophyta</taxon>
        <taxon>Tracheophyta</taxon>
        <taxon>Spermatophyta</taxon>
        <taxon>Magnoliopsida</taxon>
        <taxon>Liliopsida</taxon>
        <taxon>Poales</taxon>
        <taxon>Poaceae</taxon>
        <taxon>PACMAD clade</taxon>
        <taxon>Arundinoideae</taxon>
        <taxon>Arundineae</taxon>
        <taxon>Arundo</taxon>
    </lineage>
</organism>
<dbReference type="InterPro" id="IPR001584">
    <property type="entry name" value="Integrase_cat-core"/>
</dbReference>
<protein>
    <recommendedName>
        <fullName evidence="1">Integrase catalytic domain-containing protein</fullName>
    </recommendedName>
</protein>
<evidence type="ECO:0000313" key="2">
    <source>
        <dbReference type="EMBL" id="JAE17217.1"/>
    </source>
</evidence>
<dbReference type="InterPro" id="IPR050951">
    <property type="entry name" value="Retrovirus_Pol_polyprotein"/>
</dbReference>
<dbReference type="InterPro" id="IPR012337">
    <property type="entry name" value="RNaseH-like_sf"/>
</dbReference>
<dbReference type="FunFam" id="3.30.420.10:FF:000032">
    <property type="entry name" value="Retrovirus-related Pol polyprotein from transposon 297-like Protein"/>
    <property type="match status" value="1"/>
</dbReference>
<dbReference type="Pfam" id="PF17921">
    <property type="entry name" value="Integrase_H2C2"/>
    <property type="match status" value="1"/>
</dbReference>
<dbReference type="AlphaFoldDB" id="A0A0A9FY82"/>
<dbReference type="PROSITE" id="PS50994">
    <property type="entry name" value="INTEGRASE"/>
    <property type="match status" value="1"/>
</dbReference>
<evidence type="ECO:0000259" key="1">
    <source>
        <dbReference type="PROSITE" id="PS50994"/>
    </source>
</evidence>
<reference evidence="2" key="1">
    <citation type="submission" date="2014-09" db="EMBL/GenBank/DDBJ databases">
        <authorList>
            <person name="Magalhaes I.L.F."/>
            <person name="Oliveira U."/>
            <person name="Santos F.R."/>
            <person name="Vidigal T.H.D.A."/>
            <person name="Brescovit A.D."/>
            <person name="Santos A.J."/>
        </authorList>
    </citation>
    <scope>NUCLEOTIDE SEQUENCE</scope>
    <source>
        <tissue evidence="2">Shoot tissue taken approximately 20 cm above the soil surface</tissue>
    </source>
</reference>
<reference evidence="2" key="2">
    <citation type="journal article" date="2015" name="Data Brief">
        <title>Shoot transcriptome of the giant reed, Arundo donax.</title>
        <authorList>
            <person name="Barrero R.A."/>
            <person name="Guerrero F.D."/>
            <person name="Moolhuijzen P."/>
            <person name="Goolsby J.A."/>
            <person name="Tidwell J."/>
            <person name="Bellgard S.E."/>
            <person name="Bellgard M.I."/>
        </authorList>
    </citation>
    <scope>NUCLEOTIDE SEQUENCE</scope>
    <source>
        <tissue evidence="2">Shoot tissue taken approximately 20 cm above the soil surface</tissue>
    </source>
</reference>
<feature type="domain" description="Integrase catalytic" evidence="1">
    <location>
        <begin position="171"/>
        <end position="335"/>
    </location>
</feature>
<dbReference type="EMBL" id="GBRH01180679">
    <property type="protein sequence ID" value="JAE17217.1"/>
    <property type="molecule type" value="Transcribed_RNA"/>
</dbReference>
<dbReference type="PANTHER" id="PTHR37984:SF5">
    <property type="entry name" value="PROTEIN NYNRIN-LIKE"/>
    <property type="match status" value="1"/>
</dbReference>
<dbReference type="InterPro" id="IPR041588">
    <property type="entry name" value="Integrase_H2C2"/>
</dbReference>
<dbReference type="GO" id="GO:0003676">
    <property type="term" value="F:nucleic acid binding"/>
    <property type="evidence" value="ECO:0007669"/>
    <property type="project" value="InterPro"/>
</dbReference>
<dbReference type="Gene3D" id="3.30.420.10">
    <property type="entry name" value="Ribonuclease H-like superfamily/Ribonuclease H"/>
    <property type="match status" value="1"/>
</dbReference>
<dbReference type="GO" id="GO:0015074">
    <property type="term" value="P:DNA integration"/>
    <property type="evidence" value="ECO:0007669"/>
    <property type="project" value="InterPro"/>
</dbReference>
<dbReference type="PANTHER" id="PTHR37984">
    <property type="entry name" value="PROTEIN CBG26694"/>
    <property type="match status" value="1"/>
</dbReference>
<dbReference type="Pfam" id="PF00665">
    <property type="entry name" value="rve"/>
    <property type="match status" value="1"/>
</dbReference>
<dbReference type="SUPFAM" id="SSF53098">
    <property type="entry name" value="Ribonuclease H-like"/>
    <property type="match status" value="1"/>
</dbReference>
<sequence length="372" mass="42162">MTKQKLTESIQHKLMLRLLQYDYSIEYKKGVDNKAADALSKMDHSCHAIPTVTPLWITEVAKTYAADPQCQQLLTQLAIIADPTSGYSLHSGVLRYKGRIHVGADTTVQNKIISSLHSSAIGGHSGIAATYQRIKKLFHWLGIKKSVEVFVNECATCQRAKGEHCHYPGLLNPLPIPDMAWEHITMDFVEGLPKSNGKDVVLVVVDRLSKYVHFIALSHPFTAKQIANIFMDNVFKLHGLPKVMISDRDRVFTSDFWQEVFKTLKVTLRLSSAYHPQSDGQTERVNQCMESYLRCMAFSEPKRWSFWLPLAEWWYNTSFHTSLKLTPFQALYGFPPPMINEVAVPGPDSPAADFLTEKQNMITRLKENLAHA</sequence>
<proteinExistence type="predicted"/>